<evidence type="ECO:0000259" key="1">
    <source>
        <dbReference type="Pfam" id="PF14420"/>
    </source>
</evidence>
<dbReference type="Gene3D" id="1.25.40.10">
    <property type="entry name" value="Tetratricopeptide repeat domain"/>
    <property type="match status" value="1"/>
</dbReference>
<evidence type="ECO:0000313" key="3">
    <source>
        <dbReference type="Proteomes" id="UP000235786"/>
    </source>
</evidence>
<gene>
    <name evidence="2" type="ORF">L207DRAFT_560567</name>
</gene>
<dbReference type="InterPro" id="IPR025676">
    <property type="entry name" value="Clr5_dom"/>
</dbReference>
<dbReference type="STRING" id="1149755.A0A2J6SE65"/>
<dbReference type="SUPFAM" id="SSF48452">
    <property type="entry name" value="TPR-like"/>
    <property type="match status" value="1"/>
</dbReference>
<dbReference type="Pfam" id="PF14420">
    <property type="entry name" value="Clr5"/>
    <property type="match status" value="1"/>
</dbReference>
<dbReference type="PANTHER" id="PTHR38788:SF3">
    <property type="entry name" value="CLR5 DOMAIN-CONTAINING PROTEIN"/>
    <property type="match status" value="1"/>
</dbReference>
<dbReference type="EMBL" id="KZ613937">
    <property type="protein sequence ID" value="PMD49052.1"/>
    <property type="molecule type" value="Genomic_DNA"/>
</dbReference>
<sequence length="763" mass="86553">MCSANMATSIGEDILMLDATVLQPDVQKTAAQQLCDIERHNPHAVMADMPSTELPAARARPISEFEWPRLRSLLRQLYIEQDQSLKAVRRYLRETRGLIATEKQLTRKFSQWGFKKNVKARERKALLEKFKNSTSELWIREGSGKITQRKMIRWEKEAASASTSDPQLSIDETRSIPGQQMSCAYTKNSLIDLDGVGEIPGLGSTQIVRLPRSNDGACEIESAAKENISILLSRLFAKFDLGVPSGADSVYVEATKSVDAESSHSEFVSKFVSFEDRYTIVPCGNSKRHRCHESIVEHVLEHSPGAWPIASGQQRSLFKWANMDVIFPTGFLVTPSPYNELYPFPTTSPTTAKSKTSSRMSFVSQYFDVNMSDTKLKERLLKIGKLQQLCSPNHLGLLSEMYAVASAYYARSYSPNYAEFGNVTHWCKQVVDSPFTEATEAQVLVAKSWLLLSWVFYRQRRNTEARDAHRAAHQWILNSGVVEEKFTEVIFYIGGNIARRLSELSEAEFQFSQLARIRLTKYGPRYGETVNALLQLAEEVLQQQRYSESEDLLMIMLELMRSSLYSGDPAVIQLVCSFAWTLQKQKRYAEAEDRWKFALEQAKKHFGESNYMTLDAETGVAEVLKSQGRYAESERLLRKNVEKLLGVLGESSARTADAVTLLCGVLIQTNQLEEATIWSVKSLRMHIAQSGHTHHRAFKSCQRLVWCYRGQQRYGDALSLAKNYLEELDKGSANGQKYVDELEKWIELLRVLERENGNAPSQI</sequence>
<dbReference type="PANTHER" id="PTHR38788">
    <property type="entry name" value="CLR5 DOMAIN-CONTAINING PROTEIN"/>
    <property type="match status" value="1"/>
</dbReference>
<organism evidence="2 3">
    <name type="scientific">Hyaloscypha variabilis (strain UAMH 11265 / GT02V1 / F)</name>
    <name type="common">Meliniomyces variabilis</name>
    <dbReference type="NCBI Taxonomy" id="1149755"/>
    <lineage>
        <taxon>Eukaryota</taxon>
        <taxon>Fungi</taxon>
        <taxon>Dikarya</taxon>
        <taxon>Ascomycota</taxon>
        <taxon>Pezizomycotina</taxon>
        <taxon>Leotiomycetes</taxon>
        <taxon>Helotiales</taxon>
        <taxon>Hyaloscyphaceae</taxon>
        <taxon>Hyaloscypha</taxon>
        <taxon>Hyaloscypha variabilis</taxon>
    </lineage>
</organism>
<evidence type="ECO:0000313" key="2">
    <source>
        <dbReference type="EMBL" id="PMD49052.1"/>
    </source>
</evidence>
<feature type="domain" description="Clr5" evidence="1">
    <location>
        <begin position="66"/>
        <end position="116"/>
    </location>
</feature>
<keyword evidence="3" id="KW-1185">Reference proteome</keyword>
<protein>
    <recommendedName>
        <fullName evidence="1">Clr5 domain-containing protein</fullName>
    </recommendedName>
</protein>
<dbReference type="Proteomes" id="UP000235786">
    <property type="component" value="Unassembled WGS sequence"/>
</dbReference>
<dbReference type="InterPro" id="IPR011990">
    <property type="entry name" value="TPR-like_helical_dom_sf"/>
</dbReference>
<reference evidence="2 3" key="1">
    <citation type="submission" date="2016-04" db="EMBL/GenBank/DDBJ databases">
        <title>A degradative enzymes factory behind the ericoid mycorrhizal symbiosis.</title>
        <authorList>
            <consortium name="DOE Joint Genome Institute"/>
            <person name="Martino E."/>
            <person name="Morin E."/>
            <person name="Grelet G."/>
            <person name="Kuo A."/>
            <person name="Kohler A."/>
            <person name="Daghino S."/>
            <person name="Barry K."/>
            <person name="Choi C."/>
            <person name="Cichocki N."/>
            <person name="Clum A."/>
            <person name="Copeland A."/>
            <person name="Hainaut M."/>
            <person name="Haridas S."/>
            <person name="Labutti K."/>
            <person name="Lindquist E."/>
            <person name="Lipzen A."/>
            <person name="Khouja H.-R."/>
            <person name="Murat C."/>
            <person name="Ohm R."/>
            <person name="Olson A."/>
            <person name="Spatafora J."/>
            <person name="Veneault-Fourrey C."/>
            <person name="Henrissat B."/>
            <person name="Grigoriev I."/>
            <person name="Martin F."/>
            <person name="Perotto S."/>
        </authorList>
    </citation>
    <scope>NUCLEOTIDE SEQUENCE [LARGE SCALE GENOMIC DNA]</scope>
    <source>
        <strain evidence="2 3">F</strain>
    </source>
</reference>
<accession>A0A2J6SE65</accession>
<dbReference type="OrthoDB" id="3521172at2759"/>
<dbReference type="AlphaFoldDB" id="A0A2J6SE65"/>
<proteinExistence type="predicted"/>
<name>A0A2J6SE65_HYAVF</name>